<evidence type="ECO:0000256" key="7">
    <source>
        <dbReference type="ARBA" id="ARBA00022679"/>
    </source>
</evidence>
<dbReference type="Proteomes" id="UP000230750">
    <property type="component" value="Unassembled WGS sequence"/>
</dbReference>
<evidence type="ECO:0000256" key="11">
    <source>
        <dbReference type="ARBA" id="ARBA00022787"/>
    </source>
</evidence>
<dbReference type="GO" id="GO:0005829">
    <property type="term" value="C:cytosol"/>
    <property type="evidence" value="ECO:0007669"/>
    <property type="project" value="UniProtKB-SubCell"/>
</dbReference>
<feature type="region of interest" description="Disordered" evidence="19">
    <location>
        <begin position="190"/>
        <end position="222"/>
    </location>
</feature>
<organism evidence="21 22">
    <name type="scientific">Stichopus japonicus</name>
    <name type="common">Sea cucumber</name>
    <dbReference type="NCBI Taxonomy" id="307972"/>
    <lineage>
        <taxon>Eukaryota</taxon>
        <taxon>Metazoa</taxon>
        <taxon>Echinodermata</taxon>
        <taxon>Eleutherozoa</taxon>
        <taxon>Echinozoa</taxon>
        <taxon>Holothuroidea</taxon>
        <taxon>Aspidochirotacea</taxon>
        <taxon>Aspidochirotida</taxon>
        <taxon>Stichopodidae</taxon>
        <taxon>Apostichopus</taxon>
    </lineage>
</organism>
<feature type="compositionally biased region" description="Low complexity" evidence="19">
    <location>
        <begin position="251"/>
        <end position="260"/>
    </location>
</feature>
<dbReference type="Pfam" id="PF00069">
    <property type="entry name" value="Pkinase"/>
    <property type="match status" value="1"/>
</dbReference>
<dbReference type="PROSITE" id="PS00108">
    <property type="entry name" value="PROTEIN_KINASE_ST"/>
    <property type="match status" value="1"/>
</dbReference>
<evidence type="ECO:0000256" key="6">
    <source>
        <dbReference type="ARBA" id="ARBA00022527"/>
    </source>
</evidence>
<dbReference type="GO" id="GO:0005524">
    <property type="term" value="F:ATP binding"/>
    <property type="evidence" value="ECO:0007669"/>
    <property type="project" value="UniProtKB-KW"/>
</dbReference>
<keyword evidence="6" id="KW-0723">Serine/threonine-protein kinase</keyword>
<feature type="region of interest" description="Disordered" evidence="19">
    <location>
        <begin position="251"/>
        <end position="292"/>
    </location>
</feature>
<evidence type="ECO:0000313" key="22">
    <source>
        <dbReference type="Proteomes" id="UP000230750"/>
    </source>
</evidence>
<comment type="caution">
    <text evidence="21">The sequence shown here is derived from an EMBL/GenBank/DDBJ whole genome shotgun (WGS) entry which is preliminary data.</text>
</comment>
<keyword evidence="13" id="KW-0067">ATP-binding</keyword>
<keyword evidence="22" id="KW-1185">Reference proteome</keyword>
<sequence>MNVVMKKILQGGWQVLRQKVWNEAAQQPRLPKLHGWDLRYRPNHSPDWTHFYRNALVPKKVTYNPIHSVWETLSVRLRNDAVQRVFSPLKNGSRYHGSRKSYVPYLAFGFVGLALADQGLTTNNNDLHESEKLEDLCDSLNREEQQRRRDTKDDTKYPNSLTGYQFDKLIGKGCYGAIFAAKLAETQTERNQSVFLSDSEPTETSKEAESSTTESCEGNLESEKWNIMSQDEIDITGSDWSLLDSSSESISKSCQSQPQKCSRDKSLSETDDDMKASDDEGEVNSNEEQGAEIDKLADGQFNLAVKDFKEAEALFPHALPRDQFQTGRGRKGCCILLCIVHRDLKDDNILVEFDSSRMPRLAITDFGCSLALEETGLHVTLPWFDVSIAGNSALRAPEIKAVFNGRWPLNLELDYSKSDAWAIGSIAYQICGMENPFYQRGMDSLHYNENSLPRLPEFVSPEFQLVILGLLKKDPSKRLSSDVAANMIHLLLWKQDGWSQGPNNLWKMSYLERNLHNWLKQILQPDSIGIGERYPTVKMELLRTFCSRIDRKGLLKAANVLTINRWLRWLEAETGRMNEIS</sequence>
<dbReference type="InterPro" id="IPR000719">
    <property type="entry name" value="Prot_kinase_dom"/>
</dbReference>
<evidence type="ECO:0000256" key="13">
    <source>
        <dbReference type="ARBA" id="ARBA00022840"/>
    </source>
</evidence>
<dbReference type="GO" id="GO:0005741">
    <property type="term" value="C:mitochondrial outer membrane"/>
    <property type="evidence" value="ECO:0007669"/>
    <property type="project" value="UniProtKB-SubCell"/>
</dbReference>
<evidence type="ECO:0000256" key="3">
    <source>
        <dbReference type="ARBA" id="ARBA00004514"/>
    </source>
</evidence>
<keyword evidence="12" id="KW-0472">Membrane</keyword>
<accession>A0A2G8K0W9</accession>
<keyword evidence="12" id="KW-0999">Mitochondrion inner membrane</keyword>
<evidence type="ECO:0000256" key="10">
    <source>
        <dbReference type="ARBA" id="ARBA00022777"/>
    </source>
</evidence>
<keyword evidence="9" id="KW-0547">Nucleotide-binding</keyword>
<keyword evidence="8" id="KW-0479">Metal-binding</keyword>
<reference evidence="21 22" key="1">
    <citation type="journal article" date="2017" name="PLoS Biol.">
        <title>The sea cucumber genome provides insights into morphological evolution and visceral regeneration.</title>
        <authorList>
            <person name="Zhang X."/>
            <person name="Sun L."/>
            <person name="Yuan J."/>
            <person name="Sun Y."/>
            <person name="Gao Y."/>
            <person name="Zhang L."/>
            <person name="Li S."/>
            <person name="Dai H."/>
            <person name="Hamel J.F."/>
            <person name="Liu C."/>
            <person name="Yu Y."/>
            <person name="Liu S."/>
            <person name="Lin W."/>
            <person name="Guo K."/>
            <person name="Jin S."/>
            <person name="Xu P."/>
            <person name="Storey K.B."/>
            <person name="Huan P."/>
            <person name="Zhang T."/>
            <person name="Zhou Y."/>
            <person name="Zhang J."/>
            <person name="Lin C."/>
            <person name="Li X."/>
            <person name="Xing L."/>
            <person name="Huo D."/>
            <person name="Sun M."/>
            <person name="Wang L."/>
            <person name="Mercier A."/>
            <person name="Li F."/>
            <person name="Yang H."/>
            <person name="Xiang J."/>
        </authorList>
    </citation>
    <scope>NUCLEOTIDE SEQUENCE [LARGE SCALE GENOMIC DNA]</scope>
    <source>
        <strain evidence="21">Shaxun</strain>
        <tissue evidence="21">Muscle</tissue>
    </source>
</reference>
<dbReference type="AlphaFoldDB" id="A0A2G8K0W9"/>
<evidence type="ECO:0000256" key="12">
    <source>
        <dbReference type="ARBA" id="ARBA00022792"/>
    </source>
</evidence>
<dbReference type="SMART" id="SM00220">
    <property type="entry name" value="S_TKc"/>
    <property type="match status" value="1"/>
</dbReference>
<evidence type="ECO:0000256" key="14">
    <source>
        <dbReference type="ARBA" id="ARBA00022842"/>
    </source>
</evidence>
<evidence type="ECO:0000256" key="2">
    <source>
        <dbReference type="ARBA" id="ARBA00004434"/>
    </source>
</evidence>
<dbReference type="STRING" id="307972.A0A2G8K0W9"/>
<protein>
    <recommendedName>
        <fullName evidence="5">non-specific serine/threonine protein kinase</fullName>
        <ecNumber evidence="5">2.7.11.1</ecNumber>
    </recommendedName>
</protein>
<evidence type="ECO:0000256" key="8">
    <source>
        <dbReference type="ARBA" id="ARBA00022723"/>
    </source>
</evidence>
<evidence type="ECO:0000313" key="21">
    <source>
        <dbReference type="EMBL" id="PIK41648.1"/>
    </source>
</evidence>
<evidence type="ECO:0000256" key="15">
    <source>
        <dbReference type="ARBA" id="ARBA00022946"/>
    </source>
</evidence>
<feature type="domain" description="Protein kinase" evidence="20">
    <location>
        <begin position="164"/>
        <end position="492"/>
    </location>
</feature>
<comment type="catalytic activity">
    <reaction evidence="17">
        <text>L-threonyl-[protein] + ATP = O-phospho-L-threonyl-[protein] + ADP + H(+)</text>
        <dbReference type="Rhea" id="RHEA:46608"/>
        <dbReference type="Rhea" id="RHEA-COMP:11060"/>
        <dbReference type="Rhea" id="RHEA-COMP:11605"/>
        <dbReference type="ChEBI" id="CHEBI:15378"/>
        <dbReference type="ChEBI" id="CHEBI:30013"/>
        <dbReference type="ChEBI" id="CHEBI:30616"/>
        <dbReference type="ChEBI" id="CHEBI:61977"/>
        <dbReference type="ChEBI" id="CHEBI:456216"/>
        <dbReference type="EC" id="2.7.11.1"/>
    </reaction>
</comment>
<evidence type="ECO:0000256" key="5">
    <source>
        <dbReference type="ARBA" id="ARBA00012513"/>
    </source>
</evidence>
<dbReference type="GO" id="GO:0042981">
    <property type="term" value="P:regulation of apoptotic process"/>
    <property type="evidence" value="ECO:0007669"/>
    <property type="project" value="TreeGrafter"/>
</dbReference>
<keyword evidence="11" id="KW-1000">Mitochondrion outer membrane</keyword>
<dbReference type="EC" id="2.7.11.1" evidence="5"/>
<evidence type="ECO:0000256" key="4">
    <source>
        <dbReference type="ARBA" id="ARBA00004572"/>
    </source>
</evidence>
<keyword evidence="10" id="KW-0418">Kinase</keyword>
<dbReference type="InterPro" id="IPR051511">
    <property type="entry name" value="MitoQC_Scaffold_Kinases"/>
</dbReference>
<evidence type="ECO:0000256" key="9">
    <source>
        <dbReference type="ARBA" id="ARBA00022741"/>
    </source>
</evidence>
<dbReference type="GO" id="GO:0000422">
    <property type="term" value="P:autophagy of mitochondrion"/>
    <property type="evidence" value="ECO:0007669"/>
    <property type="project" value="TreeGrafter"/>
</dbReference>
<dbReference type="InterPro" id="IPR008271">
    <property type="entry name" value="Ser/Thr_kinase_AS"/>
</dbReference>
<evidence type="ECO:0000256" key="16">
    <source>
        <dbReference type="ARBA" id="ARBA00023128"/>
    </source>
</evidence>
<dbReference type="SUPFAM" id="SSF56112">
    <property type="entry name" value="Protein kinase-like (PK-like)"/>
    <property type="match status" value="1"/>
</dbReference>
<dbReference type="PROSITE" id="PS50011">
    <property type="entry name" value="PROTEIN_KINASE_DOM"/>
    <property type="match status" value="1"/>
</dbReference>
<dbReference type="OrthoDB" id="1405469at2759"/>
<evidence type="ECO:0000256" key="1">
    <source>
        <dbReference type="ARBA" id="ARBA00001946"/>
    </source>
</evidence>
<dbReference type="PANTHER" id="PTHR22972">
    <property type="entry name" value="SERINE/THREONINE PROTEIN KINASE"/>
    <property type="match status" value="1"/>
</dbReference>
<keyword evidence="14" id="KW-0460">Magnesium</keyword>
<comment type="catalytic activity">
    <reaction evidence="18">
        <text>L-seryl-[protein] + ATP = O-phospho-L-seryl-[protein] + ADP + H(+)</text>
        <dbReference type="Rhea" id="RHEA:17989"/>
        <dbReference type="Rhea" id="RHEA-COMP:9863"/>
        <dbReference type="Rhea" id="RHEA-COMP:11604"/>
        <dbReference type="ChEBI" id="CHEBI:15378"/>
        <dbReference type="ChEBI" id="CHEBI:29999"/>
        <dbReference type="ChEBI" id="CHEBI:30616"/>
        <dbReference type="ChEBI" id="CHEBI:83421"/>
        <dbReference type="ChEBI" id="CHEBI:456216"/>
        <dbReference type="EC" id="2.7.11.1"/>
    </reaction>
</comment>
<name>A0A2G8K0W9_STIJA</name>
<keyword evidence="16" id="KW-0496">Mitochondrion</keyword>
<evidence type="ECO:0000259" key="20">
    <source>
        <dbReference type="PROSITE" id="PS50011"/>
    </source>
</evidence>
<evidence type="ECO:0000256" key="18">
    <source>
        <dbReference type="ARBA" id="ARBA00048679"/>
    </source>
</evidence>
<dbReference type="InterPro" id="IPR011009">
    <property type="entry name" value="Kinase-like_dom_sf"/>
</dbReference>
<proteinExistence type="predicted"/>
<keyword evidence="15" id="KW-0809">Transit peptide</keyword>
<feature type="compositionally biased region" description="Basic and acidic residues" evidence="19">
    <location>
        <begin position="261"/>
        <end position="278"/>
    </location>
</feature>
<gene>
    <name evidence="21" type="ORF">BSL78_21500</name>
</gene>
<comment type="cofactor">
    <cofactor evidence="1">
        <name>Mg(2+)</name>
        <dbReference type="ChEBI" id="CHEBI:18420"/>
    </cofactor>
</comment>
<evidence type="ECO:0000256" key="19">
    <source>
        <dbReference type="SAM" id="MobiDB-lite"/>
    </source>
</evidence>
<dbReference type="GO" id="GO:0004674">
    <property type="term" value="F:protein serine/threonine kinase activity"/>
    <property type="evidence" value="ECO:0007669"/>
    <property type="project" value="UniProtKB-KW"/>
</dbReference>
<dbReference type="EMBL" id="MRZV01001000">
    <property type="protein sequence ID" value="PIK41648.1"/>
    <property type="molecule type" value="Genomic_DNA"/>
</dbReference>
<dbReference type="PANTHER" id="PTHR22972:SF7">
    <property type="entry name" value="SERINE_THREONINE-PROTEIN KINASE PINK1, MITOCHONDRIAL"/>
    <property type="match status" value="1"/>
</dbReference>
<dbReference type="GO" id="GO:0046872">
    <property type="term" value="F:metal ion binding"/>
    <property type="evidence" value="ECO:0007669"/>
    <property type="project" value="UniProtKB-KW"/>
</dbReference>
<dbReference type="GO" id="GO:0090141">
    <property type="term" value="P:positive regulation of mitochondrial fission"/>
    <property type="evidence" value="ECO:0007669"/>
    <property type="project" value="TreeGrafter"/>
</dbReference>
<evidence type="ECO:0000256" key="17">
    <source>
        <dbReference type="ARBA" id="ARBA00047899"/>
    </source>
</evidence>
<dbReference type="Gene3D" id="1.10.510.10">
    <property type="entry name" value="Transferase(Phosphotransferase) domain 1"/>
    <property type="match status" value="1"/>
</dbReference>
<dbReference type="GO" id="GO:0005743">
    <property type="term" value="C:mitochondrial inner membrane"/>
    <property type="evidence" value="ECO:0007669"/>
    <property type="project" value="UniProtKB-SubCell"/>
</dbReference>
<keyword evidence="7" id="KW-0808">Transferase</keyword>
<comment type="subcellular location">
    <subcellularLocation>
        <location evidence="3">Cytoplasm</location>
        <location evidence="3">Cytosol</location>
    </subcellularLocation>
    <subcellularLocation>
        <location evidence="2">Mitochondrion inner membrane</location>
        <topology evidence="2">Single-pass membrane protein</topology>
    </subcellularLocation>
    <subcellularLocation>
        <location evidence="4">Mitochondrion outer membrane</location>
        <topology evidence="4">Single-pass membrane protein</topology>
    </subcellularLocation>
</comment>